<dbReference type="OrthoDB" id="9769912at2"/>
<dbReference type="EMBL" id="FNOU01000007">
    <property type="protein sequence ID" value="SDX79514.1"/>
    <property type="molecule type" value="Genomic_DNA"/>
</dbReference>
<dbReference type="Gene3D" id="3.30.230.10">
    <property type="match status" value="1"/>
</dbReference>
<evidence type="ECO:0000313" key="17">
    <source>
        <dbReference type="Proteomes" id="UP000199652"/>
    </source>
</evidence>
<comment type="function">
    <text evidence="12 13">Catalyzes the ATP-dependent phosphorylation of L-homoserine to L-homoserine phosphate.</text>
</comment>
<gene>
    <name evidence="13" type="primary">thrB</name>
    <name evidence="16" type="ORF">SAMN04488579_107120</name>
</gene>
<dbReference type="PROSITE" id="PS00627">
    <property type="entry name" value="GHMP_KINASES_ATP"/>
    <property type="match status" value="1"/>
</dbReference>
<protein>
    <recommendedName>
        <fullName evidence="4 13">Homoserine kinase</fullName>
        <shortName evidence="13">HK</shortName>
        <shortName evidence="13">HSK</shortName>
        <ecNumber evidence="3 13">2.7.1.39</ecNumber>
    </recommendedName>
</protein>
<dbReference type="NCBIfam" id="TIGR00191">
    <property type="entry name" value="thrB"/>
    <property type="match status" value="1"/>
</dbReference>
<comment type="catalytic activity">
    <reaction evidence="11 13">
        <text>L-homoserine + ATP = O-phospho-L-homoserine + ADP + H(+)</text>
        <dbReference type="Rhea" id="RHEA:13985"/>
        <dbReference type="ChEBI" id="CHEBI:15378"/>
        <dbReference type="ChEBI" id="CHEBI:30616"/>
        <dbReference type="ChEBI" id="CHEBI:57476"/>
        <dbReference type="ChEBI" id="CHEBI:57590"/>
        <dbReference type="ChEBI" id="CHEBI:456216"/>
        <dbReference type="EC" id="2.7.1.39"/>
    </reaction>
</comment>
<comment type="similarity">
    <text evidence="2 13">Belongs to the GHMP kinase family. Homoserine kinase subfamily.</text>
</comment>
<evidence type="ECO:0000256" key="5">
    <source>
        <dbReference type="ARBA" id="ARBA00022605"/>
    </source>
</evidence>
<dbReference type="PANTHER" id="PTHR20861:SF1">
    <property type="entry name" value="HOMOSERINE KINASE"/>
    <property type="match status" value="1"/>
</dbReference>
<keyword evidence="17" id="KW-1185">Reference proteome</keyword>
<dbReference type="InterPro" id="IPR000870">
    <property type="entry name" value="Homoserine_kinase"/>
</dbReference>
<evidence type="ECO:0000256" key="8">
    <source>
        <dbReference type="ARBA" id="ARBA00022741"/>
    </source>
</evidence>
<dbReference type="RefSeq" id="WP_090244522.1">
    <property type="nucleotide sequence ID" value="NZ_FNOU01000007.1"/>
</dbReference>
<evidence type="ECO:0000313" key="16">
    <source>
        <dbReference type="EMBL" id="SDX79514.1"/>
    </source>
</evidence>
<dbReference type="HAMAP" id="MF_00384">
    <property type="entry name" value="Homoser_kinase"/>
    <property type="match status" value="1"/>
</dbReference>
<accession>A0A1H3ENF0</accession>
<dbReference type="EC" id="2.7.1.39" evidence="3 13"/>
<dbReference type="InterPro" id="IPR036554">
    <property type="entry name" value="GHMP_kinase_C_sf"/>
</dbReference>
<dbReference type="PANTHER" id="PTHR20861">
    <property type="entry name" value="HOMOSERINE/4-DIPHOSPHOCYTIDYL-2-C-METHYL-D-ERYTHRITOL KINASE"/>
    <property type="match status" value="1"/>
</dbReference>
<dbReference type="PIRSF" id="PIRSF000676">
    <property type="entry name" value="Homoser_kin"/>
    <property type="match status" value="1"/>
</dbReference>
<feature type="binding site" evidence="13">
    <location>
        <begin position="83"/>
        <end position="93"/>
    </location>
    <ligand>
        <name>ATP</name>
        <dbReference type="ChEBI" id="CHEBI:30616"/>
    </ligand>
</feature>
<evidence type="ECO:0000256" key="1">
    <source>
        <dbReference type="ARBA" id="ARBA00005015"/>
    </source>
</evidence>
<dbReference type="InterPro" id="IPR006203">
    <property type="entry name" value="GHMP_knse_ATP-bd_CS"/>
</dbReference>
<dbReference type="Proteomes" id="UP000199652">
    <property type="component" value="Unassembled WGS sequence"/>
</dbReference>
<proteinExistence type="inferred from homology"/>
<dbReference type="SUPFAM" id="SSF55060">
    <property type="entry name" value="GHMP Kinase, C-terminal domain"/>
    <property type="match status" value="1"/>
</dbReference>
<evidence type="ECO:0000256" key="2">
    <source>
        <dbReference type="ARBA" id="ARBA00007370"/>
    </source>
</evidence>
<evidence type="ECO:0000259" key="15">
    <source>
        <dbReference type="Pfam" id="PF08544"/>
    </source>
</evidence>
<sequence length="300" mass="32903">MITVRVPATSANLGPGFDAFGMAFKLYNTFSFKEKRDGKLTIRGVSRRYQGRTNMVYRAMERVFDRVGYSPRGLYIHSDVQVPFSRGLGSSATCIVAGILGANALCGSPLDEQALFDLAVEMEGHPDNIAPALFGGLVVSMMADGSNPYIKNTVAEDCFAFHAIIPDFTLSTVKARKVLPRKIDHRDGVFNISRATLTYLALTEGRPDILTHSMADRLHQPYRKDLIHHFDTVCHQAHAQGALGTCISGAGPSILAITPEAESFWFHDAMACYLEENHPGWQLLTLPPDDIGAVITESEE</sequence>
<keyword evidence="8 13" id="KW-0547">Nucleotide-binding</keyword>
<name>A0A1H3ENF0_EUBBA</name>
<evidence type="ECO:0000256" key="6">
    <source>
        <dbReference type="ARBA" id="ARBA00022679"/>
    </source>
</evidence>
<evidence type="ECO:0000256" key="4">
    <source>
        <dbReference type="ARBA" id="ARBA00017858"/>
    </source>
</evidence>
<evidence type="ECO:0000256" key="13">
    <source>
        <dbReference type="HAMAP-Rule" id="MF_00384"/>
    </source>
</evidence>
<dbReference type="GO" id="GO:0005524">
    <property type="term" value="F:ATP binding"/>
    <property type="evidence" value="ECO:0007669"/>
    <property type="project" value="UniProtKB-UniRule"/>
</dbReference>
<dbReference type="GO" id="GO:0005737">
    <property type="term" value="C:cytoplasm"/>
    <property type="evidence" value="ECO:0007669"/>
    <property type="project" value="UniProtKB-SubCell"/>
</dbReference>
<keyword evidence="5 13" id="KW-0028">Amino-acid biosynthesis</keyword>
<dbReference type="STRING" id="1528.SAMN04488579_107120"/>
<keyword evidence="7 13" id="KW-0791">Threonine biosynthesis</keyword>
<evidence type="ECO:0000256" key="7">
    <source>
        <dbReference type="ARBA" id="ARBA00022697"/>
    </source>
</evidence>
<dbReference type="InterPro" id="IPR006204">
    <property type="entry name" value="GHMP_kinase_N_dom"/>
</dbReference>
<feature type="domain" description="GHMP kinase C-terminal" evidence="15">
    <location>
        <begin position="212"/>
        <end position="260"/>
    </location>
</feature>
<evidence type="ECO:0000256" key="12">
    <source>
        <dbReference type="ARBA" id="ARBA00049954"/>
    </source>
</evidence>
<evidence type="ECO:0000259" key="14">
    <source>
        <dbReference type="Pfam" id="PF00288"/>
    </source>
</evidence>
<comment type="pathway">
    <text evidence="1 13">Amino-acid biosynthesis; L-threonine biosynthesis; L-threonine from L-aspartate: step 4/5.</text>
</comment>
<dbReference type="InterPro" id="IPR014721">
    <property type="entry name" value="Ribsml_uS5_D2-typ_fold_subgr"/>
</dbReference>
<dbReference type="InterPro" id="IPR013750">
    <property type="entry name" value="GHMP_kinase_C_dom"/>
</dbReference>
<dbReference type="Pfam" id="PF08544">
    <property type="entry name" value="GHMP_kinases_C"/>
    <property type="match status" value="1"/>
</dbReference>
<dbReference type="GO" id="GO:0009088">
    <property type="term" value="P:threonine biosynthetic process"/>
    <property type="evidence" value="ECO:0007669"/>
    <property type="project" value="UniProtKB-UniRule"/>
</dbReference>
<keyword evidence="9 13" id="KW-0418">Kinase</keyword>
<dbReference type="SUPFAM" id="SSF54211">
    <property type="entry name" value="Ribosomal protein S5 domain 2-like"/>
    <property type="match status" value="1"/>
</dbReference>
<evidence type="ECO:0000256" key="3">
    <source>
        <dbReference type="ARBA" id="ARBA00012078"/>
    </source>
</evidence>
<reference evidence="17" key="1">
    <citation type="submission" date="2016-10" db="EMBL/GenBank/DDBJ databases">
        <authorList>
            <person name="Varghese N."/>
            <person name="Submissions S."/>
        </authorList>
    </citation>
    <scope>NUCLEOTIDE SEQUENCE [LARGE SCALE GENOMIC DNA]</scope>
    <source>
        <strain evidence="17">VPI 5359</strain>
    </source>
</reference>
<keyword evidence="6 13" id="KW-0808">Transferase</keyword>
<dbReference type="PRINTS" id="PR00958">
    <property type="entry name" value="HOMSERKINASE"/>
</dbReference>
<comment type="subcellular location">
    <subcellularLocation>
        <location evidence="13">Cytoplasm</location>
    </subcellularLocation>
</comment>
<evidence type="ECO:0000256" key="11">
    <source>
        <dbReference type="ARBA" id="ARBA00049375"/>
    </source>
</evidence>
<dbReference type="AlphaFoldDB" id="A0A1H3ENF0"/>
<dbReference type="UniPathway" id="UPA00050">
    <property type="reaction ID" value="UER00064"/>
</dbReference>
<keyword evidence="10 13" id="KW-0067">ATP-binding</keyword>
<evidence type="ECO:0000256" key="10">
    <source>
        <dbReference type="ARBA" id="ARBA00022840"/>
    </source>
</evidence>
<dbReference type="InterPro" id="IPR020568">
    <property type="entry name" value="Ribosomal_Su5_D2-typ_SF"/>
</dbReference>
<keyword evidence="13" id="KW-0963">Cytoplasm</keyword>
<organism evidence="16 17">
    <name type="scientific">Eubacterium barkeri</name>
    <name type="common">Clostridium barkeri</name>
    <dbReference type="NCBI Taxonomy" id="1528"/>
    <lineage>
        <taxon>Bacteria</taxon>
        <taxon>Bacillati</taxon>
        <taxon>Bacillota</taxon>
        <taxon>Clostridia</taxon>
        <taxon>Eubacteriales</taxon>
        <taxon>Eubacteriaceae</taxon>
        <taxon>Eubacterium</taxon>
    </lineage>
</organism>
<evidence type="ECO:0000256" key="9">
    <source>
        <dbReference type="ARBA" id="ARBA00022777"/>
    </source>
</evidence>
<dbReference type="GO" id="GO:0004413">
    <property type="term" value="F:homoserine kinase activity"/>
    <property type="evidence" value="ECO:0007669"/>
    <property type="project" value="UniProtKB-UniRule"/>
</dbReference>
<dbReference type="Pfam" id="PF00288">
    <property type="entry name" value="GHMP_kinases_N"/>
    <property type="match status" value="1"/>
</dbReference>
<feature type="domain" description="GHMP kinase N-terminal" evidence="14">
    <location>
        <begin position="54"/>
        <end position="136"/>
    </location>
</feature>
<dbReference type="Gene3D" id="3.30.70.890">
    <property type="entry name" value="GHMP kinase, C-terminal domain"/>
    <property type="match status" value="1"/>
</dbReference>